<feature type="compositionally biased region" description="Basic and acidic residues" evidence="1">
    <location>
        <begin position="25"/>
        <end position="42"/>
    </location>
</feature>
<feature type="compositionally biased region" description="Pro residues" evidence="1">
    <location>
        <begin position="152"/>
        <end position="161"/>
    </location>
</feature>
<evidence type="ECO:0008006" key="4">
    <source>
        <dbReference type="Google" id="ProtNLM"/>
    </source>
</evidence>
<comment type="caution">
    <text evidence="2">The sequence shown here is derived from an EMBL/GenBank/DDBJ whole genome shotgun (WGS) entry which is preliminary data.</text>
</comment>
<sequence>LLSISPFHALPSGLSSLSMARKGPRHVDHDNPHARAASKQDDHITTTEQLIRALVNKDRPVEVARVPTHILDSMLHVEPTSDVIKAGSFDVTRVNLTQLRTLVSILETRTEKIALSRWRTADMATAGSVDLPDLPSPPPPIYPYPQEQMEKIPPPPTPPAPEDLAAEVQSLEMSGTESGKTPEQRQPKMARSSRTVNENKRVLSRAQIGRRNKKKRKAAELAQLAAVVVAAAAASASSAAPAKGDKPVAAAPAAATKRRPLSEWIWNPPPPPPTPLTSISSFPSSDRSTPIDYRTSAGSIDYRTEHGPRPSISSHFSSPAAPHPASHHQPLIYPRPRLEQHEIDHRLIRDISPPRDWPADSRTHRSRQSDFYHDSPYYGFH</sequence>
<feature type="compositionally biased region" description="Low complexity" evidence="1">
    <location>
        <begin position="309"/>
        <end position="330"/>
    </location>
</feature>
<feature type="region of interest" description="Disordered" evidence="1">
    <location>
        <begin position="127"/>
        <end position="215"/>
    </location>
</feature>
<gene>
    <name evidence="2" type="ORF">PENTCL1PPCAC_10565</name>
</gene>
<dbReference type="Proteomes" id="UP001432027">
    <property type="component" value="Unassembled WGS sequence"/>
</dbReference>
<name>A0AAV5T036_9BILA</name>
<organism evidence="2 3">
    <name type="scientific">Pristionchus entomophagus</name>
    <dbReference type="NCBI Taxonomy" id="358040"/>
    <lineage>
        <taxon>Eukaryota</taxon>
        <taxon>Metazoa</taxon>
        <taxon>Ecdysozoa</taxon>
        <taxon>Nematoda</taxon>
        <taxon>Chromadorea</taxon>
        <taxon>Rhabditida</taxon>
        <taxon>Rhabditina</taxon>
        <taxon>Diplogasteromorpha</taxon>
        <taxon>Diplogasteroidea</taxon>
        <taxon>Neodiplogasteridae</taxon>
        <taxon>Pristionchus</taxon>
    </lineage>
</organism>
<dbReference type="EMBL" id="BTSX01000003">
    <property type="protein sequence ID" value="GMS88390.1"/>
    <property type="molecule type" value="Genomic_DNA"/>
</dbReference>
<keyword evidence="3" id="KW-1185">Reference proteome</keyword>
<evidence type="ECO:0000313" key="2">
    <source>
        <dbReference type="EMBL" id="GMS88390.1"/>
    </source>
</evidence>
<evidence type="ECO:0000256" key="1">
    <source>
        <dbReference type="SAM" id="MobiDB-lite"/>
    </source>
</evidence>
<feature type="compositionally biased region" description="Pro residues" evidence="1">
    <location>
        <begin position="134"/>
        <end position="143"/>
    </location>
</feature>
<protein>
    <recommendedName>
        <fullName evidence="4">NET domain-containing protein</fullName>
    </recommendedName>
</protein>
<proteinExistence type="predicted"/>
<feature type="non-terminal residue" evidence="2">
    <location>
        <position position="1"/>
    </location>
</feature>
<feature type="region of interest" description="Disordered" evidence="1">
    <location>
        <begin position="18"/>
        <end position="42"/>
    </location>
</feature>
<feature type="compositionally biased region" description="Low complexity" evidence="1">
    <location>
        <begin position="236"/>
        <end position="255"/>
    </location>
</feature>
<feature type="region of interest" description="Disordered" evidence="1">
    <location>
        <begin position="236"/>
        <end position="381"/>
    </location>
</feature>
<accession>A0AAV5T036</accession>
<evidence type="ECO:0000313" key="3">
    <source>
        <dbReference type="Proteomes" id="UP001432027"/>
    </source>
</evidence>
<feature type="compositionally biased region" description="Low complexity" evidence="1">
    <location>
        <begin position="276"/>
        <end position="285"/>
    </location>
</feature>
<feature type="compositionally biased region" description="Basic and acidic residues" evidence="1">
    <location>
        <begin position="336"/>
        <end position="373"/>
    </location>
</feature>
<dbReference type="AlphaFoldDB" id="A0AAV5T036"/>
<reference evidence="2" key="1">
    <citation type="submission" date="2023-10" db="EMBL/GenBank/DDBJ databases">
        <title>Genome assembly of Pristionchus species.</title>
        <authorList>
            <person name="Yoshida K."/>
            <person name="Sommer R.J."/>
        </authorList>
    </citation>
    <scope>NUCLEOTIDE SEQUENCE</scope>
    <source>
        <strain evidence="2">RS0144</strain>
    </source>
</reference>